<dbReference type="AlphaFoldDB" id="A0A7J7H210"/>
<dbReference type="EMBL" id="JACBKZ010000007">
    <property type="protein sequence ID" value="KAF5946627.1"/>
    <property type="molecule type" value="Genomic_DNA"/>
</dbReference>
<keyword evidence="2" id="KW-1185">Reference proteome</keyword>
<organism evidence="1 2">
    <name type="scientific">Camellia sinensis</name>
    <name type="common">Tea plant</name>
    <name type="synonym">Thea sinensis</name>
    <dbReference type="NCBI Taxonomy" id="4442"/>
    <lineage>
        <taxon>Eukaryota</taxon>
        <taxon>Viridiplantae</taxon>
        <taxon>Streptophyta</taxon>
        <taxon>Embryophyta</taxon>
        <taxon>Tracheophyta</taxon>
        <taxon>Spermatophyta</taxon>
        <taxon>Magnoliopsida</taxon>
        <taxon>eudicotyledons</taxon>
        <taxon>Gunneridae</taxon>
        <taxon>Pentapetalae</taxon>
        <taxon>asterids</taxon>
        <taxon>Ericales</taxon>
        <taxon>Theaceae</taxon>
        <taxon>Camellia</taxon>
    </lineage>
</organism>
<accession>A0A7J7H210</accession>
<name>A0A7J7H210_CAMSI</name>
<reference evidence="2" key="1">
    <citation type="journal article" date="2020" name="Nat. Commun.">
        <title>Genome assembly of wild tea tree DASZ reveals pedigree and selection history of tea varieties.</title>
        <authorList>
            <person name="Zhang W."/>
            <person name="Zhang Y."/>
            <person name="Qiu H."/>
            <person name="Guo Y."/>
            <person name="Wan H."/>
            <person name="Zhang X."/>
            <person name="Scossa F."/>
            <person name="Alseekh S."/>
            <person name="Zhang Q."/>
            <person name="Wang P."/>
            <person name="Xu L."/>
            <person name="Schmidt M.H."/>
            <person name="Jia X."/>
            <person name="Li D."/>
            <person name="Zhu A."/>
            <person name="Guo F."/>
            <person name="Chen W."/>
            <person name="Ni D."/>
            <person name="Usadel B."/>
            <person name="Fernie A.R."/>
            <person name="Wen W."/>
        </authorList>
    </citation>
    <scope>NUCLEOTIDE SEQUENCE [LARGE SCALE GENOMIC DNA]</scope>
    <source>
        <strain evidence="2">cv. G240</strain>
    </source>
</reference>
<reference evidence="1 2" key="2">
    <citation type="submission" date="2020-07" db="EMBL/GenBank/DDBJ databases">
        <title>Genome assembly of wild tea tree DASZ reveals pedigree and selection history of tea varieties.</title>
        <authorList>
            <person name="Zhang W."/>
        </authorList>
    </citation>
    <scope>NUCLEOTIDE SEQUENCE [LARGE SCALE GENOMIC DNA]</scope>
    <source>
        <strain evidence="2">cv. G240</strain>
        <tissue evidence="1">Leaf</tissue>
    </source>
</reference>
<proteinExistence type="predicted"/>
<sequence length="57" mass="6774">MTIRGYPQLTNVDRGAKHEVPDLSGGYDQKVLFDWVHSMDSFICWWYQLTIRGNTYY</sequence>
<evidence type="ECO:0000313" key="2">
    <source>
        <dbReference type="Proteomes" id="UP000593564"/>
    </source>
</evidence>
<comment type="caution">
    <text evidence="1">The sequence shown here is derived from an EMBL/GenBank/DDBJ whole genome shotgun (WGS) entry which is preliminary data.</text>
</comment>
<evidence type="ECO:0000313" key="1">
    <source>
        <dbReference type="EMBL" id="KAF5946627.1"/>
    </source>
</evidence>
<dbReference type="Proteomes" id="UP000593564">
    <property type="component" value="Unassembled WGS sequence"/>
</dbReference>
<protein>
    <submittedName>
        <fullName evidence="1">Uncharacterized protein</fullName>
    </submittedName>
</protein>
<gene>
    <name evidence="1" type="ORF">HYC85_016855</name>
</gene>